<reference evidence="3" key="1">
    <citation type="submission" date="2023-03" db="EMBL/GenBank/DDBJ databases">
        <title>Multiphase analysis and comparison of six strains from genera Psychromarinibacter, Lutimaribacter, and Maritimibacter, including a novel species: Psychromarinibacter sediminicola sp. nov.</title>
        <authorList>
            <person name="Wang Y.-H."/>
            <person name="Ye M.-Q."/>
            <person name="Du Z.-J."/>
        </authorList>
    </citation>
    <scope>NUCLEOTIDE SEQUENCE</scope>
    <source>
        <strain evidence="3">C21-152</strain>
    </source>
</reference>
<keyword evidence="4" id="KW-1185">Reference proteome</keyword>
<proteinExistence type="predicted"/>
<dbReference type="SUPFAM" id="SSF48452">
    <property type="entry name" value="TPR-like"/>
    <property type="match status" value="1"/>
</dbReference>
<gene>
    <name evidence="3" type="primary">ccmI</name>
    <name evidence="3" type="ORF">P1J78_17390</name>
</gene>
<protein>
    <submittedName>
        <fullName evidence="3">C-type cytochrome biogenesis protein CcmI</fullName>
    </submittedName>
</protein>
<dbReference type="AlphaFoldDB" id="A0AAE3TBB7"/>
<dbReference type="NCBIfam" id="TIGR03142">
    <property type="entry name" value="cytochro_ccmI"/>
    <property type="match status" value="1"/>
</dbReference>
<evidence type="ECO:0000313" key="4">
    <source>
        <dbReference type="Proteomes" id="UP001220964"/>
    </source>
</evidence>
<sequence length="412" mass="44633">MAEWAFWIVAGLLALLVAALMLLALMRGRRQATPAAAYDVQVYRDQLAEVERDLARGVVTEDEAQRTRTEVSRRLLEADRAAQAARAAGTAPRPATYGAAALVVAILAGSFGVYYAVGAPGYPDLPLSARLDAAEERRANRPDQETAEAQALARLPEREAPDERFTELMDRLRAALEENPDDLQGLQLLVVNEARLGNFKAAYEAQERRIEVMGEDATATDWADLADLMVLAAGGYVSPEAEAAIDKALEMDPDNGPARYYSGVTYAQTGRPDRAFEIWRGLLQDSRMSDPWVQPILQQMPRVAALAGERWSPPEAAAPERGPTAADMEAAADMAPEDRRQMIQNMVDGLADRLASEGGPPEDWARLIGALGVLEETERAAAIWDEAQGVFADAPDALQTIRAAALRAGVAE</sequence>
<keyword evidence="2" id="KW-0812">Transmembrane</keyword>
<accession>A0AAE3TBB7</accession>
<keyword evidence="1" id="KW-0201">Cytochrome c-type biogenesis</keyword>
<name>A0AAE3TBB7_9RHOB</name>
<keyword evidence="2" id="KW-1133">Transmembrane helix</keyword>
<dbReference type="Gene3D" id="1.25.40.10">
    <property type="entry name" value="Tetratricopeptide repeat domain"/>
    <property type="match status" value="1"/>
</dbReference>
<dbReference type="InterPro" id="IPR011990">
    <property type="entry name" value="TPR-like_helical_dom_sf"/>
</dbReference>
<dbReference type="Proteomes" id="UP001220964">
    <property type="component" value="Unassembled WGS sequence"/>
</dbReference>
<feature type="transmembrane region" description="Helical" evidence="2">
    <location>
        <begin position="95"/>
        <end position="117"/>
    </location>
</feature>
<comment type="caution">
    <text evidence="3">The sequence shown here is derived from an EMBL/GenBank/DDBJ whole genome shotgun (WGS) entry which is preliminary data.</text>
</comment>
<organism evidence="3 4">
    <name type="scientific">Psychromarinibacter sediminicola</name>
    <dbReference type="NCBI Taxonomy" id="3033385"/>
    <lineage>
        <taxon>Bacteria</taxon>
        <taxon>Pseudomonadati</taxon>
        <taxon>Pseudomonadota</taxon>
        <taxon>Alphaproteobacteria</taxon>
        <taxon>Rhodobacterales</taxon>
        <taxon>Paracoccaceae</taxon>
        <taxon>Psychromarinibacter</taxon>
    </lineage>
</organism>
<evidence type="ECO:0000256" key="1">
    <source>
        <dbReference type="ARBA" id="ARBA00022748"/>
    </source>
</evidence>
<keyword evidence="2" id="KW-0472">Membrane</keyword>
<dbReference type="RefSeq" id="WP_275568642.1">
    <property type="nucleotide sequence ID" value="NZ_JARGYC010000052.1"/>
</dbReference>
<dbReference type="GO" id="GO:0017004">
    <property type="term" value="P:cytochrome complex assembly"/>
    <property type="evidence" value="ECO:0007669"/>
    <property type="project" value="UniProtKB-KW"/>
</dbReference>
<dbReference type="EMBL" id="JARGYC010000052">
    <property type="protein sequence ID" value="MDF0602515.1"/>
    <property type="molecule type" value="Genomic_DNA"/>
</dbReference>
<evidence type="ECO:0000313" key="3">
    <source>
        <dbReference type="EMBL" id="MDF0602515.1"/>
    </source>
</evidence>
<feature type="transmembrane region" description="Helical" evidence="2">
    <location>
        <begin position="6"/>
        <end position="25"/>
    </location>
</feature>
<evidence type="ECO:0000256" key="2">
    <source>
        <dbReference type="SAM" id="Phobius"/>
    </source>
</evidence>
<dbReference type="InterPro" id="IPR017560">
    <property type="entry name" value="Cyt_c_biogenesis_CcmI"/>
</dbReference>